<feature type="chain" id="PRO_5001801176" evidence="1">
    <location>
        <begin position="19"/>
        <end position="170"/>
    </location>
</feature>
<dbReference type="eggNOG" id="ENOG50311CN">
    <property type="taxonomic scope" value="Bacteria"/>
</dbReference>
<dbReference type="RefSeq" id="WP_034704416.1">
    <property type="nucleotide sequence ID" value="NZ_JPRO01000007.1"/>
</dbReference>
<accession>A0A085ZHC1</accession>
<dbReference type="Proteomes" id="UP000028703">
    <property type="component" value="Unassembled WGS sequence"/>
</dbReference>
<evidence type="ECO:0000256" key="1">
    <source>
        <dbReference type="SAM" id="SignalP"/>
    </source>
</evidence>
<sequence length="170" mass="18211">MKNISLFLLLLIGTLAYAQTGSMTIYNFSIHSVSYNLIGTNDNSYPIDCQPIVEGNSATSLAPASTVVYSQYNTSHLVTPAINQWAVISDAIGIPSQTYNVSAGITVPSVITTPTSWQSLRLNFSNGEMIHLGRDCGYVDSHHGAFAGSTVSGITATWNYLGNNVVVFIN</sequence>
<evidence type="ECO:0000313" key="2">
    <source>
        <dbReference type="EMBL" id="KFF03835.1"/>
    </source>
</evidence>
<proteinExistence type="predicted"/>
<gene>
    <name evidence="2" type="ORF">IX38_10510</name>
</gene>
<feature type="signal peptide" evidence="1">
    <location>
        <begin position="1"/>
        <end position="18"/>
    </location>
</feature>
<dbReference type="AlphaFoldDB" id="A0A085ZHC1"/>
<organism evidence="2 3">
    <name type="scientific">Chryseobacterium luteum</name>
    <dbReference type="NCBI Taxonomy" id="421531"/>
    <lineage>
        <taxon>Bacteria</taxon>
        <taxon>Pseudomonadati</taxon>
        <taxon>Bacteroidota</taxon>
        <taxon>Flavobacteriia</taxon>
        <taxon>Flavobacteriales</taxon>
        <taxon>Weeksellaceae</taxon>
        <taxon>Chryseobacterium group</taxon>
        <taxon>Chryseobacterium</taxon>
    </lineage>
</organism>
<keyword evidence="3" id="KW-1185">Reference proteome</keyword>
<dbReference type="OrthoDB" id="1246930at2"/>
<evidence type="ECO:0000313" key="3">
    <source>
        <dbReference type="Proteomes" id="UP000028703"/>
    </source>
</evidence>
<comment type="caution">
    <text evidence="2">The sequence shown here is derived from an EMBL/GenBank/DDBJ whole genome shotgun (WGS) entry which is preliminary data.</text>
</comment>
<reference evidence="2 3" key="1">
    <citation type="submission" date="2014-07" db="EMBL/GenBank/DDBJ databases">
        <title>Genome of Chryseobacterium luteum DSM 18605.</title>
        <authorList>
            <person name="Stropko S.J."/>
            <person name="Pipes S.E."/>
            <person name="Newman J.D."/>
        </authorList>
    </citation>
    <scope>NUCLEOTIDE SEQUENCE [LARGE SCALE GENOMIC DNA]</scope>
    <source>
        <strain evidence="2 3">DSM 18605</strain>
    </source>
</reference>
<dbReference type="EMBL" id="JPRO01000007">
    <property type="protein sequence ID" value="KFF03835.1"/>
    <property type="molecule type" value="Genomic_DNA"/>
</dbReference>
<name>A0A085ZHC1_9FLAO</name>
<protein>
    <submittedName>
        <fullName evidence="2">Uncharacterized protein</fullName>
    </submittedName>
</protein>
<keyword evidence="1" id="KW-0732">Signal</keyword>